<dbReference type="FunFam" id="2.160.10.10:FF:000037">
    <property type="entry name" value="Streptogramin A acetyltransferase"/>
    <property type="match status" value="1"/>
</dbReference>
<dbReference type="eggNOG" id="COG0110">
    <property type="taxonomic scope" value="Bacteria"/>
</dbReference>
<dbReference type="InterPro" id="IPR050179">
    <property type="entry name" value="Trans_hexapeptide_repeat"/>
</dbReference>
<comment type="similarity">
    <text evidence="1">Belongs to the transferase hexapeptide repeat family.</text>
</comment>
<dbReference type="CDD" id="cd03349">
    <property type="entry name" value="LbH_XAT"/>
    <property type="match status" value="1"/>
</dbReference>
<organism evidence="6 7">
    <name type="scientific">Maridesulfovibrio salexigens (strain ATCC 14822 / DSM 2638 / NCIMB 8403 / VKM B-1763)</name>
    <name type="common">Desulfovibrio salexigens</name>
    <dbReference type="NCBI Taxonomy" id="526222"/>
    <lineage>
        <taxon>Bacteria</taxon>
        <taxon>Pseudomonadati</taxon>
        <taxon>Thermodesulfobacteriota</taxon>
        <taxon>Desulfovibrionia</taxon>
        <taxon>Desulfovibrionales</taxon>
        <taxon>Desulfovibrionaceae</taxon>
        <taxon>Maridesulfovibrio</taxon>
    </lineage>
</organism>
<keyword evidence="4" id="KW-0046">Antibiotic resistance</keyword>
<gene>
    <name evidence="6" type="ordered locus">Desal_0491</name>
</gene>
<dbReference type="PANTHER" id="PTHR43300">
    <property type="entry name" value="ACETYLTRANSFERASE"/>
    <property type="match status" value="1"/>
</dbReference>
<dbReference type="GO" id="GO:0046677">
    <property type="term" value="P:response to antibiotic"/>
    <property type="evidence" value="ECO:0007669"/>
    <property type="project" value="UniProtKB-KW"/>
</dbReference>
<evidence type="ECO:0000313" key="6">
    <source>
        <dbReference type="EMBL" id="ACS78558.1"/>
    </source>
</evidence>
<name>C6BXK0_MARSD</name>
<keyword evidence="7" id="KW-1185">Reference proteome</keyword>
<evidence type="ECO:0000256" key="5">
    <source>
        <dbReference type="ARBA" id="ARBA00023315"/>
    </source>
</evidence>
<dbReference type="EMBL" id="CP001649">
    <property type="protein sequence ID" value="ACS78558.1"/>
    <property type="molecule type" value="Genomic_DNA"/>
</dbReference>
<protein>
    <submittedName>
        <fullName evidence="6">Hexapaptide repeat-containing transferase</fullName>
    </submittedName>
</protein>
<dbReference type="AlphaFoldDB" id="C6BXK0"/>
<proteinExistence type="inferred from homology"/>
<evidence type="ECO:0000256" key="2">
    <source>
        <dbReference type="ARBA" id="ARBA00022679"/>
    </source>
</evidence>
<dbReference type="GO" id="GO:0016746">
    <property type="term" value="F:acyltransferase activity"/>
    <property type="evidence" value="ECO:0007669"/>
    <property type="project" value="UniProtKB-KW"/>
</dbReference>
<keyword evidence="3" id="KW-0677">Repeat</keyword>
<dbReference type="SUPFAM" id="SSF51161">
    <property type="entry name" value="Trimeric LpxA-like enzymes"/>
    <property type="match status" value="1"/>
</dbReference>
<dbReference type="InterPro" id="IPR001451">
    <property type="entry name" value="Hexapep"/>
</dbReference>
<keyword evidence="2 6" id="KW-0808">Transferase</keyword>
<dbReference type="PANTHER" id="PTHR43300:SF11">
    <property type="entry name" value="ACETYLTRANSFERASE RV3034C-RELATED"/>
    <property type="match status" value="1"/>
</dbReference>
<dbReference type="KEGG" id="dsa:Desal_0491"/>
<keyword evidence="5" id="KW-0012">Acyltransferase</keyword>
<sequence length="214" mass="23644">MSSSMKYPDPGTKHPVAGFPQVTFIKNFNENHNVIIGDHTYYDDPSGPDNFFENILYHFDFIGDKLIIGRYCAIARNVSFIMNGANHATGGFSTYPFFIFGSGWKDATPPAENTSYKGDTVIGSDVWIGYDATIMPGVNIGHGSIIGAKSVVTKDVPPYSIVAGNPARVVRMRFDENTIAALLDAQWWEWEPEKVTRNLPAIIGSDMEQLKKAT</sequence>
<evidence type="ECO:0000256" key="4">
    <source>
        <dbReference type="ARBA" id="ARBA00023251"/>
    </source>
</evidence>
<dbReference type="HOGENOM" id="CLU_051638_5_3_7"/>
<evidence type="ECO:0000256" key="3">
    <source>
        <dbReference type="ARBA" id="ARBA00022737"/>
    </source>
</evidence>
<dbReference type="STRING" id="526222.Desal_0491"/>
<evidence type="ECO:0000313" key="7">
    <source>
        <dbReference type="Proteomes" id="UP000002601"/>
    </source>
</evidence>
<dbReference type="InterPro" id="IPR018357">
    <property type="entry name" value="Hexapep_transf_CS"/>
</dbReference>
<dbReference type="InterPro" id="IPR011004">
    <property type="entry name" value="Trimer_LpxA-like_sf"/>
</dbReference>
<accession>C6BXK0</accession>
<dbReference type="Proteomes" id="UP000002601">
    <property type="component" value="Chromosome"/>
</dbReference>
<evidence type="ECO:0000256" key="1">
    <source>
        <dbReference type="ARBA" id="ARBA00007274"/>
    </source>
</evidence>
<dbReference type="Pfam" id="PF00132">
    <property type="entry name" value="Hexapep"/>
    <property type="match status" value="1"/>
</dbReference>
<reference evidence="6 7" key="1">
    <citation type="submission" date="2009-06" db="EMBL/GenBank/DDBJ databases">
        <title>Complete sequence of Desulfovibrio salexigens DSM 2638.</title>
        <authorList>
            <consortium name="US DOE Joint Genome Institute"/>
            <person name="Lucas S."/>
            <person name="Copeland A."/>
            <person name="Lapidus A."/>
            <person name="Glavina del Rio T."/>
            <person name="Tice H."/>
            <person name="Bruce D."/>
            <person name="Goodwin L."/>
            <person name="Pitluck S."/>
            <person name="Munk A.C."/>
            <person name="Brettin T."/>
            <person name="Detter J.C."/>
            <person name="Han C."/>
            <person name="Tapia R."/>
            <person name="Larimer F."/>
            <person name="Land M."/>
            <person name="Hauser L."/>
            <person name="Kyrpides N."/>
            <person name="Anderson I."/>
            <person name="Wall J.D."/>
            <person name="Arkin A.P."/>
            <person name="Dehal P."/>
            <person name="Chivian D."/>
            <person name="Giles B."/>
            <person name="Hazen T.C."/>
        </authorList>
    </citation>
    <scope>NUCLEOTIDE SEQUENCE [LARGE SCALE GENOMIC DNA]</scope>
    <source>
        <strain evidence="7">ATCC 14822 / DSM 2638 / NCIMB 8403 / VKM B-1763</strain>
    </source>
</reference>
<dbReference type="PROSITE" id="PS00101">
    <property type="entry name" value="HEXAPEP_TRANSFERASES"/>
    <property type="match status" value="1"/>
</dbReference>
<dbReference type="Gene3D" id="2.160.10.10">
    <property type="entry name" value="Hexapeptide repeat proteins"/>
    <property type="match status" value="1"/>
</dbReference>